<keyword evidence="1" id="KW-0812">Transmembrane</keyword>
<reference evidence="2 3" key="1">
    <citation type="journal article" date="2015" name="Genome Announc.">
        <title>Draft Genome Sequence of Cyanobacterium Hassallia byssoidea Strain VB512170, Isolated from Monuments in India.</title>
        <authorList>
            <person name="Singh D."/>
            <person name="Chandrababunaidu M.M."/>
            <person name="Panda A."/>
            <person name="Sen D."/>
            <person name="Bhattacharyya S."/>
            <person name="Adhikary S.P."/>
            <person name="Tripathy S."/>
        </authorList>
    </citation>
    <scope>NUCLEOTIDE SEQUENCE [LARGE SCALE GENOMIC DNA]</scope>
    <source>
        <strain evidence="2 3">VB512170</strain>
    </source>
</reference>
<dbReference type="EMBL" id="JTCM02000124">
    <property type="protein sequence ID" value="NEU76672.1"/>
    <property type="molecule type" value="Genomic_DNA"/>
</dbReference>
<gene>
    <name evidence="2" type="ORF">PI95_030225</name>
</gene>
<keyword evidence="1" id="KW-0472">Membrane</keyword>
<feature type="transmembrane region" description="Helical" evidence="1">
    <location>
        <begin position="6"/>
        <end position="28"/>
    </location>
</feature>
<protein>
    <submittedName>
        <fullName evidence="2">Uncharacterized protein</fullName>
    </submittedName>
</protein>
<evidence type="ECO:0000313" key="3">
    <source>
        <dbReference type="Proteomes" id="UP000031549"/>
    </source>
</evidence>
<organism evidence="2 3">
    <name type="scientific">Hassallia byssoidea VB512170</name>
    <dbReference type="NCBI Taxonomy" id="1304833"/>
    <lineage>
        <taxon>Bacteria</taxon>
        <taxon>Bacillati</taxon>
        <taxon>Cyanobacteriota</taxon>
        <taxon>Cyanophyceae</taxon>
        <taxon>Nostocales</taxon>
        <taxon>Tolypothrichaceae</taxon>
        <taxon>Hassallia</taxon>
    </lineage>
</organism>
<proteinExistence type="predicted"/>
<keyword evidence="1" id="KW-1133">Transmembrane helix</keyword>
<name>A0A846HH58_9CYAN</name>
<accession>A0A846HH58</accession>
<sequence>MILNIINFGFFIFSMIKVMFLCLLSTLLDCVTLKMAHGGMSDAGGVAHTQRMVVRLFHHFCVPRLVA</sequence>
<evidence type="ECO:0000313" key="2">
    <source>
        <dbReference type="EMBL" id="NEU76672.1"/>
    </source>
</evidence>
<comment type="caution">
    <text evidence="2">The sequence shown here is derived from an EMBL/GenBank/DDBJ whole genome shotgun (WGS) entry which is preliminary data.</text>
</comment>
<keyword evidence="3" id="KW-1185">Reference proteome</keyword>
<dbReference type="Proteomes" id="UP000031549">
    <property type="component" value="Unassembled WGS sequence"/>
</dbReference>
<dbReference type="AlphaFoldDB" id="A0A846HH58"/>
<evidence type="ECO:0000256" key="1">
    <source>
        <dbReference type="SAM" id="Phobius"/>
    </source>
</evidence>